<organism evidence="2 3">
    <name type="scientific">Criibacterium bergeronii</name>
    <dbReference type="NCBI Taxonomy" id="1871336"/>
    <lineage>
        <taxon>Bacteria</taxon>
        <taxon>Bacillati</taxon>
        <taxon>Bacillota</taxon>
        <taxon>Clostridia</taxon>
        <taxon>Peptostreptococcales</taxon>
        <taxon>Filifactoraceae</taxon>
        <taxon>Criibacterium</taxon>
    </lineage>
</organism>
<keyword evidence="2" id="KW-0808">Transferase</keyword>
<keyword evidence="3" id="KW-1185">Reference proteome</keyword>
<dbReference type="GO" id="GO:0016740">
    <property type="term" value="F:transferase activity"/>
    <property type="evidence" value="ECO:0007669"/>
    <property type="project" value="UniProtKB-KW"/>
</dbReference>
<dbReference type="Gene3D" id="3.40.50.2000">
    <property type="entry name" value="Glycogen Phosphorylase B"/>
    <property type="match status" value="1"/>
</dbReference>
<dbReference type="AlphaFoldDB" id="A0A371INH2"/>
<protein>
    <submittedName>
        <fullName evidence="2">Polysaccharide pyruvyl transferase CsaB</fullName>
    </submittedName>
</protein>
<evidence type="ECO:0000313" key="2">
    <source>
        <dbReference type="EMBL" id="RDY22035.1"/>
    </source>
</evidence>
<evidence type="ECO:0000313" key="3">
    <source>
        <dbReference type="Proteomes" id="UP000093352"/>
    </source>
</evidence>
<evidence type="ECO:0000259" key="1">
    <source>
        <dbReference type="Pfam" id="PF04230"/>
    </source>
</evidence>
<accession>A0A371INH2</accession>
<dbReference type="STRING" id="1871336.BBG48_08515"/>
<dbReference type="InterPro" id="IPR007345">
    <property type="entry name" value="Polysacch_pyruvyl_Trfase"/>
</dbReference>
<comment type="caution">
    <text evidence="2">The sequence shown here is derived from an EMBL/GenBank/DDBJ whole genome shotgun (WGS) entry which is preliminary data.</text>
</comment>
<dbReference type="Pfam" id="PF04230">
    <property type="entry name" value="PS_pyruv_trans"/>
    <property type="match status" value="1"/>
</dbReference>
<dbReference type="PANTHER" id="PTHR36836">
    <property type="entry name" value="COLANIC ACID BIOSYNTHESIS PROTEIN WCAK"/>
    <property type="match status" value="1"/>
</dbReference>
<dbReference type="PANTHER" id="PTHR36836:SF1">
    <property type="entry name" value="COLANIC ACID BIOSYNTHESIS PROTEIN WCAK"/>
    <property type="match status" value="1"/>
</dbReference>
<proteinExistence type="predicted"/>
<dbReference type="Proteomes" id="UP000093352">
    <property type="component" value="Unassembled WGS sequence"/>
</dbReference>
<reference evidence="2 3" key="1">
    <citation type="journal article" date="2016" name="Genome Announc.">
        <title>Draft Genome Sequence of Criibacterium bergeronii gen. nov., sp. nov., Strain CCRI-22567T, Isolated from a Vaginal Sample from a Woman with Bacterial Vaginosis.</title>
        <authorList>
            <person name="Maheux A.F."/>
            <person name="Berube E."/>
            <person name="Boudreau D.K."/>
            <person name="Raymond F."/>
            <person name="Corbeil J."/>
            <person name="Roy P.H."/>
            <person name="Boissinot M."/>
            <person name="Omar R.F."/>
        </authorList>
    </citation>
    <scope>NUCLEOTIDE SEQUENCE [LARGE SCALE GENOMIC DNA]</scope>
    <source>
        <strain evidence="2 3">CCRI-22567</strain>
    </source>
</reference>
<dbReference type="RefSeq" id="WP_068912189.1">
    <property type="nucleotide sequence ID" value="NZ_MBEW02000002.1"/>
</dbReference>
<dbReference type="InterPro" id="IPR019896">
    <property type="entry name" value="Polysacch_pyruvyl_Trfase_CsaB"/>
</dbReference>
<feature type="domain" description="Polysaccharide pyruvyl transferase" evidence="1">
    <location>
        <begin position="14"/>
        <end position="295"/>
    </location>
</feature>
<dbReference type="SUPFAM" id="SSF53756">
    <property type="entry name" value="UDP-Glycosyltransferase/glycogen phosphorylase"/>
    <property type="match status" value="1"/>
</dbReference>
<gene>
    <name evidence="2" type="primary">csaB</name>
    <name evidence="2" type="ORF">BBG48_001445</name>
</gene>
<sequence length="362" mass="41028">MSNILLSGYYGYNNAGDEAILKSIINNIKQIDKDAVITVLSDNVEFTKKKYSINATKRFNPFSILASLLSCDILISGGGTLFQDKTSTRSLVYYTSIINFAKFFGKKVMIYANGIGPLNKPKNRKRVKKAIENADIITLRDQEALDTVKSLGVDRKNIYLTTDPVFCLQEDESGSVNEILEKSGISIGDRFVVLSVRNWENKGKFIDIFAKTADYINTKYKQKVIFLPLQFPHDVSVIKEIQSKMQSKSVIIQDISPMQMMSIIKKADYVFAMRLHALIFAANMGTPMISYSYDSKVDNLMNQIKMPYNCSLEKSTLQDILDTIDKVENNLSGIKEDLIENTRLIKQKSQENLDFMKQIFSL</sequence>
<name>A0A371INH2_9FIRM</name>
<dbReference type="EMBL" id="MBEW02000002">
    <property type="protein sequence ID" value="RDY22035.1"/>
    <property type="molecule type" value="Genomic_DNA"/>
</dbReference>
<dbReference type="NCBIfam" id="TIGR03609">
    <property type="entry name" value="S_layer_CsaB"/>
    <property type="match status" value="1"/>
</dbReference>